<dbReference type="EMBL" id="BAAANC010000002">
    <property type="protein sequence ID" value="GAA1538922.1"/>
    <property type="molecule type" value="Genomic_DNA"/>
</dbReference>
<reference evidence="5 6" key="1">
    <citation type="journal article" date="2019" name="Int. J. Syst. Evol. Microbiol.">
        <title>The Global Catalogue of Microorganisms (GCM) 10K type strain sequencing project: providing services to taxonomists for standard genome sequencing and annotation.</title>
        <authorList>
            <consortium name="The Broad Institute Genomics Platform"/>
            <consortium name="The Broad Institute Genome Sequencing Center for Infectious Disease"/>
            <person name="Wu L."/>
            <person name="Ma J."/>
        </authorList>
    </citation>
    <scope>NUCLEOTIDE SEQUENCE [LARGE SCALE GENOMIC DNA]</scope>
    <source>
        <strain evidence="5 6">JCM 14303</strain>
    </source>
</reference>
<protein>
    <submittedName>
        <fullName evidence="5">Helix-turn-helix domain-containing protein</fullName>
    </submittedName>
</protein>
<evidence type="ECO:0000256" key="3">
    <source>
        <dbReference type="ARBA" id="ARBA00023163"/>
    </source>
</evidence>
<dbReference type="InterPro" id="IPR052158">
    <property type="entry name" value="INH-QAR"/>
</dbReference>
<gene>
    <name evidence="5" type="ORF">GCM10009741_47060</name>
</gene>
<evidence type="ECO:0000313" key="6">
    <source>
        <dbReference type="Proteomes" id="UP001500363"/>
    </source>
</evidence>
<organism evidence="5 6">
    <name type="scientific">Kribbella lupini</name>
    <dbReference type="NCBI Taxonomy" id="291602"/>
    <lineage>
        <taxon>Bacteria</taxon>
        <taxon>Bacillati</taxon>
        <taxon>Actinomycetota</taxon>
        <taxon>Actinomycetes</taxon>
        <taxon>Propionibacteriales</taxon>
        <taxon>Kribbellaceae</taxon>
        <taxon>Kribbella</taxon>
    </lineage>
</organism>
<dbReference type="InterPro" id="IPR002818">
    <property type="entry name" value="DJ-1/PfpI"/>
</dbReference>
<dbReference type="PROSITE" id="PS01124">
    <property type="entry name" value="HTH_ARAC_FAMILY_2"/>
    <property type="match status" value="1"/>
</dbReference>
<dbReference type="SUPFAM" id="SSF46689">
    <property type="entry name" value="Homeodomain-like"/>
    <property type="match status" value="2"/>
</dbReference>
<dbReference type="Pfam" id="PF12833">
    <property type="entry name" value="HTH_18"/>
    <property type="match status" value="1"/>
</dbReference>
<keyword evidence="3" id="KW-0804">Transcription</keyword>
<dbReference type="RefSeq" id="WP_344177475.1">
    <property type="nucleotide sequence ID" value="NZ_BAAANC010000002.1"/>
</dbReference>
<dbReference type="InterPro" id="IPR018062">
    <property type="entry name" value="HTH_AraC-typ_CS"/>
</dbReference>
<keyword evidence="1" id="KW-0805">Transcription regulation</keyword>
<dbReference type="InterPro" id="IPR018060">
    <property type="entry name" value="HTH_AraC"/>
</dbReference>
<dbReference type="CDD" id="cd03137">
    <property type="entry name" value="GATase1_AraC_1"/>
    <property type="match status" value="1"/>
</dbReference>
<dbReference type="Pfam" id="PF01965">
    <property type="entry name" value="DJ-1_PfpI"/>
    <property type="match status" value="1"/>
</dbReference>
<evidence type="ECO:0000259" key="4">
    <source>
        <dbReference type="PROSITE" id="PS01124"/>
    </source>
</evidence>
<evidence type="ECO:0000256" key="2">
    <source>
        <dbReference type="ARBA" id="ARBA00023125"/>
    </source>
</evidence>
<dbReference type="PANTHER" id="PTHR43130:SF3">
    <property type="entry name" value="HTH-TYPE TRANSCRIPTIONAL REGULATOR RV1931C"/>
    <property type="match status" value="1"/>
</dbReference>
<keyword evidence="6" id="KW-1185">Reference proteome</keyword>
<dbReference type="Gene3D" id="3.40.50.880">
    <property type="match status" value="1"/>
</dbReference>
<evidence type="ECO:0000313" key="5">
    <source>
        <dbReference type="EMBL" id="GAA1538922.1"/>
    </source>
</evidence>
<evidence type="ECO:0000256" key="1">
    <source>
        <dbReference type="ARBA" id="ARBA00023015"/>
    </source>
</evidence>
<comment type="caution">
    <text evidence="5">The sequence shown here is derived from an EMBL/GenBank/DDBJ whole genome shotgun (WGS) entry which is preliminary data.</text>
</comment>
<proteinExistence type="predicted"/>
<dbReference type="SUPFAM" id="SSF52317">
    <property type="entry name" value="Class I glutamine amidotransferase-like"/>
    <property type="match status" value="1"/>
</dbReference>
<name>A0ABN2BG53_9ACTN</name>
<dbReference type="SMART" id="SM00342">
    <property type="entry name" value="HTH_ARAC"/>
    <property type="match status" value="1"/>
</dbReference>
<dbReference type="PANTHER" id="PTHR43130">
    <property type="entry name" value="ARAC-FAMILY TRANSCRIPTIONAL REGULATOR"/>
    <property type="match status" value="1"/>
</dbReference>
<dbReference type="InterPro" id="IPR009057">
    <property type="entry name" value="Homeodomain-like_sf"/>
</dbReference>
<dbReference type="InterPro" id="IPR029062">
    <property type="entry name" value="Class_I_gatase-like"/>
</dbReference>
<feature type="domain" description="HTH araC/xylS-type" evidence="4">
    <location>
        <begin position="212"/>
        <end position="310"/>
    </location>
</feature>
<dbReference type="PROSITE" id="PS00041">
    <property type="entry name" value="HTH_ARAC_FAMILY_1"/>
    <property type="match status" value="1"/>
</dbReference>
<dbReference type="Proteomes" id="UP001500363">
    <property type="component" value="Unassembled WGS sequence"/>
</dbReference>
<keyword evidence="2" id="KW-0238">DNA-binding</keyword>
<dbReference type="Gene3D" id="1.10.10.60">
    <property type="entry name" value="Homeodomain-like"/>
    <property type="match status" value="1"/>
</dbReference>
<sequence length="329" mass="35193">MHLVAVLALDGVIGLELTGACQIFAAATGRTDGERLYEVRVCGDRGGTSVRAYDRPVFRAEAPYDLTAALTAETVIVPASVEPSQDVVELVREAHRRGARIASICTGAFVLAAAGVLDGRRATTHWDHTAKLARRYPAVEVVTDALYIDEGEVLTSAGVTAGLDLCLHLVRRDHGLAVAGAVARRLVMAPHRDGGQAQYVPAPVVTGNDSLAPLQDWMTAHLAEPLTLAAVAAQASMSTRTLSRRFRAQTGTTPLQWLINQRLHRARELLETTDLGIDQIAAATGFGSAVVLRQHFTRVLSTTPTRYRRTFAPPARGDIRPRGGGSGEV</sequence>
<accession>A0ABN2BG53</accession>